<dbReference type="GO" id="GO:0046404">
    <property type="term" value="F:ATP-dependent polydeoxyribonucleotide 5'-hydroxyl-kinase activity"/>
    <property type="evidence" value="ECO:0007669"/>
    <property type="project" value="TreeGrafter"/>
</dbReference>
<evidence type="ECO:0000313" key="7">
    <source>
        <dbReference type="EMBL" id="MBW19631.1"/>
    </source>
</evidence>
<accession>A0A2H8U0S0</accession>
<evidence type="ECO:0000259" key="6">
    <source>
        <dbReference type="Pfam" id="PF17913"/>
    </source>
</evidence>
<keyword evidence="2" id="KW-0227">DNA damage</keyword>
<dbReference type="Pfam" id="PF08645">
    <property type="entry name" value="PNK3P"/>
    <property type="match status" value="1"/>
</dbReference>
<dbReference type="InterPro" id="IPR006549">
    <property type="entry name" value="HAD-SF_hydro_IIIA"/>
</dbReference>
<reference evidence="7" key="1">
    <citation type="submission" date="2017-10" db="EMBL/GenBank/DDBJ databases">
        <title>Transcriptome Assembly of Sugarcane Aphid Adults.</title>
        <authorList>
            <person name="Scully E.D."/>
            <person name="Palmer N.A."/>
            <person name="Geib S.M."/>
            <person name="Sarath G."/>
            <person name="Sattler S.E."/>
        </authorList>
    </citation>
    <scope>NUCLEOTIDE SEQUENCE</scope>
    <source>
        <tissue evidence="7">Whole body</tissue>
    </source>
</reference>
<dbReference type="NCBIfam" id="TIGR01664">
    <property type="entry name" value="DNA-3'-Pase"/>
    <property type="match status" value="1"/>
</dbReference>
<dbReference type="InterPro" id="IPR041388">
    <property type="entry name" value="FHA_2"/>
</dbReference>
<proteinExistence type="predicted"/>
<dbReference type="AlphaFoldDB" id="A0A2H8U0S0"/>
<dbReference type="Gene3D" id="3.40.50.1000">
    <property type="entry name" value="HAD superfamily/HAD-like"/>
    <property type="match status" value="1"/>
</dbReference>
<dbReference type="InterPro" id="IPR008984">
    <property type="entry name" value="SMAD_FHA_dom_sf"/>
</dbReference>
<keyword evidence="4" id="KW-0234">DNA repair</keyword>
<dbReference type="Pfam" id="PF17913">
    <property type="entry name" value="FHA_2"/>
    <property type="match status" value="1"/>
</dbReference>
<dbReference type="GO" id="GO:0006281">
    <property type="term" value="P:DNA repair"/>
    <property type="evidence" value="ECO:0007669"/>
    <property type="project" value="UniProtKB-KW"/>
</dbReference>
<dbReference type="OrthoDB" id="19045at2759"/>
<evidence type="ECO:0000256" key="4">
    <source>
        <dbReference type="ARBA" id="ARBA00023204"/>
    </source>
</evidence>
<dbReference type="FunFam" id="3.40.50.1000:FF:000078">
    <property type="entry name" value="Bifunctional polynucleotide phosphatase/kinase"/>
    <property type="match status" value="1"/>
</dbReference>
<dbReference type="InterPro" id="IPR013954">
    <property type="entry name" value="PNK3P"/>
</dbReference>
<organism evidence="7">
    <name type="scientific">Melanaphis sacchari</name>
    <dbReference type="NCBI Taxonomy" id="742174"/>
    <lineage>
        <taxon>Eukaryota</taxon>
        <taxon>Metazoa</taxon>
        <taxon>Ecdysozoa</taxon>
        <taxon>Arthropoda</taxon>
        <taxon>Hexapoda</taxon>
        <taxon>Insecta</taxon>
        <taxon>Pterygota</taxon>
        <taxon>Neoptera</taxon>
        <taxon>Paraneoptera</taxon>
        <taxon>Hemiptera</taxon>
        <taxon>Sternorrhyncha</taxon>
        <taxon>Aphidomorpha</taxon>
        <taxon>Aphidoidea</taxon>
        <taxon>Aphididae</taxon>
        <taxon>Aphidini</taxon>
        <taxon>Melanaphis</taxon>
    </lineage>
</organism>
<dbReference type="InterPro" id="IPR023214">
    <property type="entry name" value="HAD_sf"/>
</dbReference>
<dbReference type="Gene3D" id="2.60.200.20">
    <property type="match status" value="1"/>
</dbReference>
<dbReference type="PANTHER" id="PTHR12083:SF9">
    <property type="entry name" value="BIFUNCTIONAL POLYNUCLEOTIDE PHOSPHATASE_KINASE"/>
    <property type="match status" value="1"/>
</dbReference>
<dbReference type="GO" id="GO:0005634">
    <property type="term" value="C:nucleus"/>
    <property type="evidence" value="ECO:0007669"/>
    <property type="project" value="UniProtKB-SubCell"/>
</dbReference>
<dbReference type="InterPro" id="IPR036412">
    <property type="entry name" value="HAD-like_sf"/>
</dbReference>
<dbReference type="SUPFAM" id="SSF52540">
    <property type="entry name" value="P-loop containing nucleoside triphosphate hydrolases"/>
    <property type="match status" value="1"/>
</dbReference>
<dbReference type="GO" id="GO:0046403">
    <property type="term" value="F:polynucleotide 3'-phosphatase activity"/>
    <property type="evidence" value="ECO:0007669"/>
    <property type="project" value="TreeGrafter"/>
</dbReference>
<dbReference type="SUPFAM" id="SSF49879">
    <property type="entry name" value="SMAD/FHA domain"/>
    <property type="match status" value="1"/>
</dbReference>
<evidence type="ECO:0000256" key="3">
    <source>
        <dbReference type="ARBA" id="ARBA00022801"/>
    </source>
</evidence>
<evidence type="ECO:0000256" key="5">
    <source>
        <dbReference type="ARBA" id="ARBA00023242"/>
    </source>
</evidence>
<name>A0A2H8U0S0_9HEMI</name>
<evidence type="ECO:0000256" key="2">
    <source>
        <dbReference type="ARBA" id="ARBA00022763"/>
    </source>
</evidence>
<keyword evidence="7" id="KW-0418">Kinase</keyword>
<keyword evidence="7" id="KW-0808">Transferase</keyword>
<dbReference type="PANTHER" id="PTHR12083">
    <property type="entry name" value="BIFUNCTIONAL POLYNUCLEOTIDE PHOSPHATASE/KINASE"/>
    <property type="match status" value="1"/>
</dbReference>
<comment type="subcellular location">
    <subcellularLocation>
        <location evidence="1">Nucleus</location>
    </subcellularLocation>
</comment>
<dbReference type="NCBIfam" id="TIGR01662">
    <property type="entry name" value="HAD-SF-IIIA"/>
    <property type="match status" value="1"/>
</dbReference>
<evidence type="ECO:0000256" key="1">
    <source>
        <dbReference type="ARBA" id="ARBA00004123"/>
    </source>
</evidence>
<dbReference type="InterPro" id="IPR027417">
    <property type="entry name" value="P-loop_NTPase"/>
</dbReference>
<gene>
    <name evidence="7" type="primary">PNKP_1</name>
</gene>
<dbReference type="EMBL" id="GFXV01007826">
    <property type="protein sequence ID" value="MBW19631.1"/>
    <property type="molecule type" value="Transcribed_RNA"/>
</dbReference>
<dbReference type="Pfam" id="PF13671">
    <property type="entry name" value="AAA_33"/>
    <property type="match status" value="1"/>
</dbReference>
<dbReference type="InterPro" id="IPR006551">
    <property type="entry name" value="Polynucleotide_phosphatase"/>
</dbReference>
<feature type="domain" description="PNK FHA" evidence="6">
    <location>
        <begin position="15"/>
        <end position="83"/>
    </location>
</feature>
<keyword evidence="3" id="KW-0378">Hydrolase</keyword>
<dbReference type="GO" id="GO:0003690">
    <property type="term" value="F:double-stranded DNA binding"/>
    <property type="evidence" value="ECO:0007669"/>
    <property type="project" value="TreeGrafter"/>
</dbReference>
<dbReference type="Gene3D" id="3.40.50.300">
    <property type="entry name" value="P-loop containing nucleotide triphosphate hydrolases"/>
    <property type="match status" value="1"/>
</dbReference>
<sequence>MSELKTNDGVKYFVLVSDENPEQKFILLHNEPFILGKKQQIGMVNHKLSKSQMKFVADYSTGKICVQQLGKSRSAINNQSMSKGEKRLLNHGDKVALLYKSNHTYHFDFLTLSYNIDYNKNNFFCINKAITPKILLSNSTSMWDIIDGTLLVFNSTNIVHKDKIAAFDMDGILNVALSGKDFPDDENDWKIYNSNVKRSIKSLSDNGYKLVIFTNQRDIVGNKENEKKFKTKIENIPKLIKTPVQVFIATRKDIYGKPAPGMWNILLSDFNGGISVDTDKSFFCGVAAGRRARFNSDGKRVKKDQSCYDRLFAMNIGLKFYTPEEYFWKEPTSEAFALPSFNPNDVLSNIFYTNLSSQVLFSSHKEMIIMVGCPGSGKSYFAANSLLCHDRMKIINRDTLGSWQKCIAKTTKYLCSSSVSVVIDNTNPDVETRKQFIDIAKIFKIPCRVFLMKVSKQHGKHNNKVSVK</sequence>
<protein>
    <submittedName>
        <fullName evidence="7">Bifunctional polynucleotide phosphatase/kinase</fullName>
    </submittedName>
</protein>
<keyword evidence="5" id="KW-0539">Nucleus</keyword>
<dbReference type="SUPFAM" id="SSF56784">
    <property type="entry name" value="HAD-like"/>
    <property type="match status" value="1"/>
</dbReference>